<dbReference type="AlphaFoldDB" id="A0A5S6R1Y7"/>
<dbReference type="WBParaSite" id="TMUE_3000013505.1">
    <property type="protein sequence ID" value="TMUE_3000013505.1"/>
    <property type="gene ID" value="WBGene00301958"/>
</dbReference>
<dbReference type="CDD" id="cd01647">
    <property type="entry name" value="RT_LTR"/>
    <property type="match status" value="1"/>
</dbReference>
<dbReference type="Gene3D" id="3.10.10.10">
    <property type="entry name" value="HIV Type 1 Reverse Transcriptase, subunit A, domain 1"/>
    <property type="match status" value="1"/>
</dbReference>
<organism evidence="4 5">
    <name type="scientific">Trichuris muris</name>
    <name type="common">Mouse whipworm</name>
    <dbReference type="NCBI Taxonomy" id="70415"/>
    <lineage>
        <taxon>Eukaryota</taxon>
        <taxon>Metazoa</taxon>
        <taxon>Ecdysozoa</taxon>
        <taxon>Nematoda</taxon>
        <taxon>Enoplea</taxon>
        <taxon>Dorylaimia</taxon>
        <taxon>Trichinellida</taxon>
        <taxon>Trichuridae</taxon>
        <taxon>Trichuris</taxon>
    </lineage>
</organism>
<accession>A0A5S6R1Y7</accession>
<dbReference type="InterPro" id="IPR043128">
    <property type="entry name" value="Rev_trsase/Diguanyl_cyclase"/>
</dbReference>
<dbReference type="PANTHER" id="PTHR37984">
    <property type="entry name" value="PROTEIN CBG26694"/>
    <property type="match status" value="1"/>
</dbReference>
<name>A0A5S6R1Y7_TRIMR</name>
<evidence type="ECO:0000259" key="3">
    <source>
        <dbReference type="Pfam" id="PF17919"/>
    </source>
</evidence>
<sequence>MLDQGIIERSNSPWMAPAVYTLKPSGEVRICADCRELNKRTRKDAYPPPLPDDIFDRITDAKAFSILDMQSGFWQIPMSPQDVEKTAFSPGPDMGVYQFKRMPFGLTGAQSTFQRMMDTILNGLDFAAVYLDDIIIFSPDHRTRTLDLQAVLQKLADVGLTLRGSKCRIGVTAVQYLGHVFSANGIAPNPSKVAVIESWPVPSGYATISEPLYNLLREGTAFQWTNTSQIAFDHLKERLTTAPFLTPPNFHRPFELMTDANEFSEALTIEVWARKAVDNRQTATPSLRIAELPSEKSVACKFVALVQEVRLACILDYYLSAAQKQMEKTSLRLTFTVKASFTCATAGRWLDMLNDCANASPLTDACVMHYASLDIARKGKRYFSQLWVCPALVGGKEAQEKKRSLRLQTLVLLYSPKKNSLIVINYDPVYWVLSHLRTGSLHQVSKRRSRSSLFVPNRSHNRTLNDQIATFLACEPLPPIGCTHATEGLLAGATYSHRGFGELSRRADEFEWFGGGFRSRNDVPSNSQIASFNGAH</sequence>
<dbReference type="InterPro" id="IPR050951">
    <property type="entry name" value="Retrovirus_Pol_polyprotein"/>
</dbReference>
<keyword evidence="4" id="KW-1185">Reference proteome</keyword>
<protein>
    <submittedName>
        <fullName evidence="5">Reverse transcriptase domain-containing protein</fullName>
    </submittedName>
</protein>
<dbReference type="InterPro" id="IPR043502">
    <property type="entry name" value="DNA/RNA_pol_sf"/>
</dbReference>
<feature type="domain" description="Reverse transcriptase" evidence="2">
    <location>
        <begin position="23"/>
        <end position="180"/>
    </location>
</feature>
<evidence type="ECO:0000259" key="2">
    <source>
        <dbReference type="Pfam" id="PF00078"/>
    </source>
</evidence>
<dbReference type="STRING" id="70415.A0A5S6R1Y7"/>
<dbReference type="Proteomes" id="UP000046395">
    <property type="component" value="Unassembled WGS sequence"/>
</dbReference>
<proteinExistence type="predicted"/>
<dbReference type="InterPro" id="IPR000477">
    <property type="entry name" value="RT_dom"/>
</dbReference>
<reference evidence="5" key="1">
    <citation type="submission" date="2019-12" db="UniProtKB">
        <authorList>
            <consortium name="WormBaseParasite"/>
        </authorList>
    </citation>
    <scope>IDENTIFICATION</scope>
</reference>
<feature type="domain" description="Reverse transcriptase/retrotransposon-derived protein RNase H-like" evidence="3">
    <location>
        <begin position="224"/>
        <end position="264"/>
    </location>
</feature>
<evidence type="ECO:0000313" key="5">
    <source>
        <dbReference type="WBParaSite" id="TMUE_3000013505.1"/>
    </source>
</evidence>
<dbReference type="InterPro" id="IPR041577">
    <property type="entry name" value="RT_RNaseH_2"/>
</dbReference>
<dbReference type="GO" id="GO:0003824">
    <property type="term" value="F:catalytic activity"/>
    <property type="evidence" value="ECO:0007669"/>
    <property type="project" value="UniProtKB-KW"/>
</dbReference>
<dbReference type="Pfam" id="PF17919">
    <property type="entry name" value="RT_RNaseH_2"/>
    <property type="match status" value="1"/>
</dbReference>
<dbReference type="Gene3D" id="3.30.70.270">
    <property type="match status" value="2"/>
</dbReference>
<dbReference type="PANTHER" id="PTHR37984:SF5">
    <property type="entry name" value="PROTEIN NYNRIN-LIKE"/>
    <property type="match status" value="1"/>
</dbReference>
<keyword evidence="1" id="KW-0511">Multifunctional enzyme</keyword>
<evidence type="ECO:0000256" key="1">
    <source>
        <dbReference type="ARBA" id="ARBA00023268"/>
    </source>
</evidence>
<evidence type="ECO:0000313" key="4">
    <source>
        <dbReference type="Proteomes" id="UP000046395"/>
    </source>
</evidence>
<dbReference type="SUPFAM" id="SSF56672">
    <property type="entry name" value="DNA/RNA polymerases"/>
    <property type="match status" value="1"/>
</dbReference>
<dbReference type="Pfam" id="PF00078">
    <property type="entry name" value="RVT_1"/>
    <property type="match status" value="1"/>
</dbReference>